<dbReference type="InterPro" id="IPR004045">
    <property type="entry name" value="Glutathione_S-Trfase_N"/>
</dbReference>
<evidence type="ECO:0000313" key="5">
    <source>
        <dbReference type="Proteomes" id="UP000317496"/>
    </source>
</evidence>
<dbReference type="InterPro" id="IPR040079">
    <property type="entry name" value="Glutathione_S-Trfase"/>
</dbReference>
<dbReference type="SUPFAM" id="SSF47616">
    <property type="entry name" value="GST C-terminal domain-like"/>
    <property type="match status" value="1"/>
</dbReference>
<dbReference type="KEGG" id="fer:FNB15_05515"/>
<dbReference type="SFLD" id="SFLDG00358">
    <property type="entry name" value="Main_(cytGST)"/>
    <property type="match status" value="1"/>
</dbReference>
<dbReference type="InterPro" id="IPR010987">
    <property type="entry name" value="Glutathione-S-Trfase_C-like"/>
</dbReference>
<evidence type="ECO:0000259" key="3">
    <source>
        <dbReference type="PROSITE" id="PS50405"/>
    </source>
</evidence>
<organism evidence="4 5">
    <name type="scientific">Ferrovibrio terrae</name>
    <dbReference type="NCBI Taxonomy" id="2594003"/>
    <lineage>
        <taxon>Bacteria</taxon>
        <taxon>Pseudomonadati</taxon>
        <taxon>Pseudomonadota</taxon>
        <taxon>Alphaproteobacteria</taxon>
        <taxon>Rhodospirillales</taxon>
        <taxon>Rhodospirillaceae</taxon>
        <taxon>Ferrovibrio</taxon>
    </lineage>
</organism>
<dbReference type="PANTHER" id="PTHR44051:SF2">
    <property type="entry name" value="HYPOTHETICAL GLUTATHIONE S-TRANSFERASE LIKE PROTEIN"/>
    <property type="match status" value="1"/>
</dbReference>
<comment type="similarity">
    <text evidence="1">Belongs to the GST superfamily.</text>
</comment>
<dbReference type="Pfam" id="PF02798">
    <property type="entry name" value="GST_N"/>
    <property type="match status" value="1"/>
</dbReference>
<proteinExistence type="inferred from homology"/>
<evidence type="ECO:0000259" key="2">
    <source>
        <dbReference type="PROSITE" id="PS50404"/>
    </source>
</evidence>
<reference evidence="4 5" key="1">
    <citation type="submission" date="2019-07" db="EMBL/GenBank/DDBJ databases">
        <title>Genome sequencing for Ferrovibrio sp. K5.</title>
        <authorList>
            <person name="Park S.-J."/>
        </authorList>
    </citation>
    <scope>NUCLEOTIDE SEQUENCE [LARGE SCALE GENOMIC DNA]</scope>
    <source>
        <strain evidence="4 5">K5</strain>
    </source>
</reference>
<dbReference type="GO" id="GO:0016740">
    <property type="term" value="F:transferase activity"/>
    <property type="evidence" value="ECO:0007669"/>
    <property type="project" value="UniProtKB-KW"/>
</dbReference>
<feature type="domain" description="GST C-terminal" evidence="3">
    <location>
        <begin position="92"/>
        <end position="205"/>
    </location>
</feature>
<dbReference type="AlphaFoldDB" id="A0A516GZK8"/>
<dbReference type="SFLD" id="SFLDS00019">
    <property type="entry name" value="Glutathione_Transferase_(cytos"/>
    <property type="match status" value="1"/>
</dbReference>
<evidence type="ECO:0000256" key="1">
    <source>
        <dbReference type="RuleBase" id="RU003494"/>
    </source>
</evidence>
<dbReference type="InterPro" id="IPR036249">
    <property type="entry name" value="Thioredoxin-like_sf"/>
</dbReference>
<sequence length="205" mass="22518">MTLRLHSFPLSGHAHRARLMLALLGLEAETVDVDLRGGAQKQPDFLGLNAFGQVPVLEDGEPENPVVIADSNAILVYLAGKYDRSGQWLPADPAIAAQVQRWLSVAAGQLLMGPARARMVKLFSSPFDHDACRQVATQLFHVMERHLQGRDWLAASHATIADIALYSYTAHAPEGDVSLQPYPHIRGWIRRVETLPGFVPMQKAA</sequence>
<accession>A0A516GZK8</accession>
<dbReference type="InterPro" id="IPR036282">
    <property type="entry name" value="Glutathione-S-Trfase_C_sf"/>
</dbReference>
<gene>
    <name evidence="4" type="ORF">FNB15_05515</name>
</gene>
<dbReference type="Gene3D" id="3.40.30.10">
    <property type="entry name" value="Glutaredoxin"/>
    <property type="match status" value="1"/>
</dbReference>
<dbReference type="PROSITE" id="PS50404">
    <property type="entry name" value="GST_NTER"/>
    <property type="match status" value="1"/>
</dbReference>
<dbReference type="Pfam" id="PF00043">
    <property type="entry name" value="GST_C"/>
    <property type="match status" value="1"/>
</dbReference>
<dbReference type="CDD" id="cd03056">
    <property type="entry name" value="GST_N_4"/>
    <property type="match status" value="1"/>
</dbReference>
<keyword evidence="5" id="KW-1185">Reference proteome</keyword>
<evidence type="ECO:0000313" key="4">
    <source>
        <dbReference type="EMBL" id="QDO96770.1"/>
    </source>
</evidence>
<dbReference type="SFLD" id="SFLDG01151">
    <property type="entry name" value="Main.2:_Nu-like"/>
    <property type="match status" value="1"/>
</dbReference>
<dbReference type="PANTHER" id="PTHR44051">
    <property type="entry name" value="GLUTATHIONE S-TRANSFERASE-RELATED"/>
    <property type="match status" value="1"/>
</dbReference>
<protein>
    <submittedName>
        <fullName evidence="4">Glutathione S-transferase</fullName>
    </submittedName>
</protein>
<dbReference type="EMBL" id="CP041636">
    <property type="protein sequence ID" value="QDO96770.1"/>
    <property type="molecule type" value="Genomic_DNA"/>
</dbReference>
<name>A0A516GZK8_9PROT</name>
<dbReference type="SUPFAM" id="SSF52833">
    <property type="entry name" value="Thioredoxin-like"/>
    <property type="match status" value="1"/>
</dbReference>
<dbReference type="CDD" id="cd03206">
    <property type="entry name" value="GST_C_7"/>
    <property type="match status" value="1"/>
</dbReference>
<dbReference type="OrthoDB" id="9810080at2"/>
<dbReference type="PROSITE" id="PS50405">
    <property type="entry name" value="GST_CTER"/>
    <property type="match status" value="1"/>
</dbReference>
<dbReference type="RefSeq" id="WP_144067751.1">
    <property type="nucleotide sequence ID" value="NZ_CP041636.1"/>
</dbReference>
<feature type="domain" description="GST N-terminal" evidence="2">
    <location>
        <begin position="1"/>
        <end position="86"/>
    </location>
</feature>
<dbReference type="Gene3D" id="1.20.1050.10">
    <property type="match status" value="1"/>
</dbReference>
<dbReference type="Proteomes" id="UP000317496">
    <property type="component" value="Chromosome"/>
</dbReference>
<keyword evidence="4" id="KW-0808">Transferase</keyword>
<dbReference type="InterPro" id="IPR004046">
    <property type="entry name" value="GST_C"/>
</dbReference>